<dbReference type="InterPro" id="IPR047143">
    <property type="entry name" value="GPER1-like"/>
</dbReference>
<feature type="transmembrane region" description="Helical" evidence="42">
    <location>
        <begin position="196"/>
        <end position="216"/>
    </location>
</feature>
<keyword evidence="25 41" id="KW-0297">G-protein coupled receptor</keyword>
<keyword evidence="21" id="KW-0524">Neurogenesis</keyword>
<evidence type="ECO:0000256" key="3">
    <source>
        <dbReference type="ARBA" id="ARBA00004225"/>
    </source>
</evidence>
<evidence type="ECO:0000256" key="42">
    <source>
        <dbReference type="SAM" id="Phobius"/>
    </source>
</evidence>
<feature type="transmembrane region" description="Helical" evidence="42">
    <location>
        <begin position="82"/>
        <end position="102"/>
    </location>
</feature>
<evidence type="ECO:0000256" key="24">
    <source>
        <dbReference type="ARBA" id="ARBA00023034"/>
    </source>
</evidence>
<dbReference type="GO" id="GO:0005789">
    <property type="term" value="C:endoplasmic reticulum membrane"/>
    <property type="evidence" value="ECO:0007669"/>
    <property type="project" value="UniProtKB-SubCell"/>
</dbReference>
<keyword evidence="28" id="KW-1015">Disulfide bond</keyword>
<dbReference type="PROSITE" id="PS00237">
    <property type="entry name" value="G_PROTEIN_RECEP_F1_1"/>
    <property type="match status" value="1"/>
</dbReference>
<evidence type="ECO:0000256" key="37">
    <source>
        <dbReference type="ARBA" id="ARBA00034105"/>
    </source>
</evidence>
<evidence type="ECO:0000256" key="13">
    <source>
        <dbReference type="ARBA" id="ARBA00004653"/>
    </source>
</evidence>
<evidence type="ECO:0000256" key="22">
    <source>
        <dbReference type="ARBA" id="ARBA00022989"/>
    </source>
</evidence>
<evidence type="ECO:0000256" key="30">
    <source>
        <dbReference type="ARBA" id="ARBA00023212"/>
    </source>
</evidence>
<evidence type="ECO:0000256" key="26">
    <source>
        <dbReference type="ARBA" id="ARBA00023128"/>
    </source>
</evidence>
<keyword evidence="19" id="KW-0221">Differentiation</keyword>
<dbReference type="GO" id="GO:0007399">
    <property type="term" value="P:nervous system development"/>
    <property type="evidence" value="ECO:0007669"/>
    <property type="project" value="UniProtKB-KW"/>
</dbReference>
<feature type="transmembrane region" description="Helical" evidence="42">
    <location>
        <begin position="283"/>
        <end position="306"/>
    </location>
</feature>
<keyword evidence="45" id="KW-1185">Reference proteome</keyword>
<keyword evidence="22 42" id="KW-1133">Transmembrane helix</keyword>
<evidence type="ECO:0000256" key="14">
    <source>
        <dbReference type="ARBA" id="ARBA00022475"/>
    </source>
</evidence>
<evidence type="ECO:0000256" key="23">
    <source>
        <dbReference type="ARBA" id="ARBA00023018"/>
    </source>
</evidence>
<evidence type="ECO:0000256" key="27">
    <source>
        <dbReference type="ARBA" id="ARBA00023136"/>
    </source>
</evidence>
<evidence type="ECO:0000256" key="10">
    <source>
        <dbReference type="ARBA" id="ARBA00004489"/>
    </source>
</evidence>
<evidence type="ECO:0000256" key="12">
    <source>
        <dbReference type="ARBA" id="ARBA00004601"/>
    </source>
</evidence>
<dbReference type="AlphaFoldDB" id="A0AA47NCD4"/>
<organism evidence="44 45">
    <name type="scientific">Merluccius polli</name>
    <name type="common">Benguela hake</name>
    <name type="synonym">Merluccius cadenati</name>
    <dbReference type="NCBI Taxonomy" id="89951"/>
    <lineage>
        <taxon>Eukaryota</taxon>
        <taxon>Metazoa</taxon>
        <taxon>Chordata</taxon>
        <taxon>Craniata</taxon>
        <taxon>Vertebrata</taxon>
        <taxon>Euteleostomi</taxon>
        <taxon>Actinopterygii</taxon>
        <taxon>Neopterygii</taxon>
        <taxon>Teleostei</taxon>
        <taxon>Neoteleostei</taxon>
        <taxon>Acanthomorphata</taxon>
        <taxon>Zeiogadaria</taxon>
        <taxon>Gadariae</taxon>
        <taxon>Gadiformes</taxon>
        <taxon>Gadoidei</taxon>
        <taxon>Merlucciidae</taxon>
        <taxon>Merluccius</taxon>
    </lineage>
</organism>
<evidence type="ECO:0000313" key="45">
    <source>
        <dbReference type="Proteomes" id="UP001174136"/>
    </source>
</evidence>
<keyword evidence="36" id="KW-0968">Cytoplasmic vesicle</keyword>
<evidence type="ECO:0000256" key="1">
    <source>
        <dbReference type="ARBA" id="ARBA00004123"/>
    </source>
</evidence>
<keyword evidence="18" id="KW-0967">Endosome</keyword>
<dbReference type="GO" id="GO:0000139">
    <property type="term" value="C:Golgi membrane"/>
    <property type="evidence" value="ECO:0007669"/>
    <property type="project" value="UniProtKB-SubCell"/>
</dbReference>
<evidence type="ECO:0000256" key="25">
    <source>
        <dbReference type="ARBA" id="ARBA00023040"/>
    </source>
</evidence>
<dbReference type="GO" id="GO:0030659">
    <property type="term" value="C:cytoplasmic vesicle membrane"/>
    <property type="evidence" value="ECO:0007669"/>
    <property type="project" value="UniProtKB-SubCell"/>
</dbReference>
<dbReference type="GO" id="GO:0030424">
    <property type="term" value="C:axon"/>
    <property type="evidence" value="ECO:0007669"/>
    <property type="project" value="UniProtKB-SubCell"/>
</dbReference>
<dbReference type="GO" id="GO:0030284">
    <property type="term" value="F:nuclear estrogen receptor activity"/>
    <property type="evidence" value="ECO:0007669"/>
    <property type="project" value="TreeGrafter"/>
</dbReference>
<feature type="transmembrane region" description="Helical" evidence="42">
    <location>
        <begin position="108"/>
        <end position="136"/>
    </location>
</feature>
<dbReference type="GO" id="GO:0014069">
    <property type="term" value="C:postsynaptic density"/>
    <property type="evidence" value="ECO:0007669"/>
    <property type="project" value="UniProtKB-SubCell"/>
</dbReference>
<keyword evidence="26" id="KW-0496">Mitochondrion</keyword>
<evidence type="ECO:0000256" key="40">
    <source>
        <dbReference type="ARBA" id="ARBA00043164"/>
    </source>
</evidence>
<dbReference type="GO" id="GO:0005856">
    <property type="term" value="C:cytoskeleton"/>
    <property type="evidence" value="ECO:0007669"/>
    <property type="project" value="UniProtKB-SubCell"/>
</dbReference>
<gene>
    <name evidence="44" type="primary">gper1_1</name>
    <name evidence="44" type="ORF">N1851_001562</name>
</gene>
<feature type="transmembrane region" description="Helical" evidence="42">
    <location>
        <begin position="244"/>
        <end position="268"/>
    </location>
</feature>
<keyword evidence="15" id="KW-0963">Cytoplasm</keyword>
<proteinExistence type="inferred from homology"/>
<comment type="caution">
    <text evidence="44">The sequence shown here is derived from an EMBL/GenBank/DDBJ whole genome shotgun (WGS) entry which is preliminary data.</text>
</comment>
<evidence type="ECO:0000259" key="43">
    <source>
        <dbReference type="PROSITE" id="PS50262"/>
    </source>
</evidence>
<evidence type="ECO:0000256" key="17">
    <source>
        <dbReference type="ARBA" id="ARBA00022703"/>
    </source>
</evidence>
<evidence type="ECO:0000256" key="19">
    <source>
        <dbReference type="ARBA" id="ARBA00022782"/>
    </source>
</evidence>
<keyword evidence="17" id="KW-0053">Apoptosis</keyword>
<dbReference type="GO" id="GO:0031966">
    <property type="term" value="C:mitochondrial membrane"/>
    <property type="evidence" value="ECO:0007669"/>
    <property type="project" value="UniProtKB-SubCell"/>
</dbReference>
<evidence type="ECO:0000256" key="38">
    <source>
        <dbReference type="ARBA" id="ARBA00039464"/>
    </source>
</evidence>
<dbReference type="Proteomes" id="UP001174136">
    <property type="component" value="Unassembled WGS sequence"/>
</dbReference>
<evidence type="ECO:0000256" key="28">
    <source>
        <dbReference type="ARBA" id="ARBA00023157"/>
    </source>
</evidence>
<evidence type="ECO:0000256" key="20">
    <source>
        <dbReference type="ARBA" id="ARBA00022824"/>
    </source>
</evidence>
<dbReference type="GO" id="GO:0005769">
    <property type="term" value="C:early endosome"/>
    <property type="evidence" value="ECO:0007669"/>
    <property type="project" value="UniProtKB-SubCell"/>
</dbReference>
<dbReference type="GO" id="GO:0004930">
    <property type="term" value="F:G protein-coupled receptor activity"/>
    <property type="evidence" value="ECO:0007669"/>
    <property type="project" value="UniProtKB-KW"/>
</dbReference>
<keyword evidence="32" id="KW-0539">Nucleus</keyword>
<evidence type="ECO:0000256" key="21">
    <source>
        <dbReference type="ARBA" id="ARBA00022902"/>
    </source>
</evidence>
<dbReference type="GO" id="GO:0032591">
    <property type="term" value="C:dendritic spine membrane"/>
    <property type="evidence" value="ECO:0007669"/>
    <property type="project" value="UniProtKB-SubCell"/>
</dbReference>
<dbReference type="PANTHER" id="PTHR24226">
    <property type="entry name" value="G-PROTEIN COUPLED RECEPTOR 182 AND ESTROGEN RECEPTOR 1"/>
    <property type="match status" value="1"/>
</dbReference>
<dbReference type="GO" id="GO:0005634">
    <property type="term" value="C:nucleus"/>
    <property type="evidence" value="ECO:0007669"/>
    <property type="project" value="UniProtKB-SubCell"/>
</dbReference>
<keyword evidence="35" id="KW-0131">Cell cycle</keyword>
<name>A0AA47NCD4_MERPO</name>
<evidence type="ECO:0000256" key="4">
    <source>
        <dbReference type="ARBA" id="ARBA00004245"/>
    </source>
</evidence>
<keyword evidence="30" id="KW-0206">Cytoskeleton</keyword>
<evidence type="ECO:0000256" key="8">
    <source>
        <dbReference type="ARBA" id="ARBA00004439"/>
    </source>
</evidence>
<dbReference type="GO" id="GO:0048471">
    <property type="term" value="C:perinuclear region of cytoplasm"/>
    <property type="evidence" value="ECO:0007669"/>
    <property type="project" value="UniProtKB-SubCell"/>
</dbReference>
<dbReference type="InterPro" id="IPR017452">
    <property type="entry name" value="GPCR_Rhodpsn_7TM"/>
</dbReference>
<dbReference type="GO" id="GO:0071392">
    <property type="term" value="P:cellular response to estradiol stimulus"/>
    <property type="evidence" value="ECO:0007669"/>
    <property type="project" value="TreeGrafter"/>
</dbReference>
<dbReference type="GO" id="GO:0055037">
    <property type="term" value="C:recycling endosome"/>
    <property type="evidence" value="ECO:0007669"/>
    <property type="project" value="UniProtKB-SubCell"/>
</dbReference>
<feature type="transmembrane region" description="Helical" evidence="42">
    <location>
        <begin position="40"/>
        <end position="70"/>
    </location>
</feature>
<evidence type="ECO:0000313" key="44">
    <source>
        <dbReference type="EMBL" id="KAK0155905.1"/>
    </source>
</evidence>
<evidence type="ECO:0000256" key="9">
    <source>
        <dbReference type="ARBA" id="ARBA00004477"/>
    </source>
</evidence>
<keyword evidence="27 42" id="KW-0472">Membrane</keyword>
<dbReference type="GO" id="GO:0030154">
    <property type="term" value="P:cell differentiation"/>
    <property type="evidence" value="ECO:0007669"/>
    <property type="project" value="UniProtKB-KW"/>
</dbReference>
<keyword evidence="31 41" id="KW-0807">Transducer</keyword>
<keyword evidence="33" id="KW-0628">Postsynaptic cell membrane</keyword>
<keyword evidence="29 41" id="KW-0675">Receptor</keyword>
<sequence>MEPTVYEEYPEHDLNLTVLLNCSLGVVSSILQEPSGEEHYVISLILSCLYTIFLFPVGFVGNILILVVNLRNGSRLTAPDLYFVNLAVADLMLVSDSLIEVFNLKRGYYQNVALCTFMALFQQVNMYSSVFFLTWMSFDRFKVLTGTAGRRLPQARLSCCLIWVSSSFLTVLPFAIAHAQHRGELHFCFANVSQVLWLEVMLGFLVPFCILGVCYWRISRRLLRSRLEHSGSSQWPRRLKALRMIFAAVLVFFLCWLPENVFVCLHLLRGTAEDSTMWQDYPLVAHVVSLAAFSNSCLNPLIYSFLGETFRDKLRLFLEQNVGRSSNARALTLTPPDETRTGSKGKCDDGVPTNEEPIKFSTSKASHRTWRVDRAMGSQYQRPWWKVLPVSLLSLGFLLWCALRRETDVDAALQRELYEHLPGLLKDEDEGTAAGEIVKALDICCLIYFSVCTR</sequence>
<accession>A0AA47NCD4</accession>
<dbReference type="Gene3D" id="1.20.1070.10">
    <property type="entry name" value="Rhodopsin 7-helix transmembrane proteins"/>
    <property type="match status" value="1"/>
</dbReference>
<keyword evidence="34" id="KW-0966">Cell projection</keyword>
<dbReference type="InterPro" id="IPR000276">
    <property type="entry name" value="GPCR_Rhodpsn"/>
</dbReference>
<protein>
    <recommendedName>
        <fullName evidence="38">G-protein coupled estrogen receptor 1</fullName>
    </recommendedName>
    <alternativeName>
        <fullName evidence="39">G protein-coupled estrogen receptor 1</fullName>
    </alternativeName>
    <alternativeName>
        <fullName evidence="40">G-protein coupled receptor 30</fullName>
    </alternativeName>
</protein>
<evidence type="ECO:0000256" key="2">
    <source>
        <dbReference type="ARBA" id="ARBA00004172"/>
    </source>
</evidence>
<evidence type="ECO:0000256" key="7">
    <source>
        <dbReference type="ARBA" id="ARBA00004412"/>
    </source>
</evidence>
<dbReference type="Pfam" id="PF00001">
    <property type="entry name" value="7tm_1"/>
    <property type="match status" value="1"/>
</dbReference>
<evidence type="ECO:0000256" key="16">
    <source>
        <dbReference type="ARBA" id="ARBA00022692"/>
    </source>
</evidence>
<evidence type="ECO:0000256" key="41">
    <source>
        <dbReference type="RuleBase" id="RU000688"/>
    </source>
</evidence>
<dbReference type="PRINTS" id="PR00237">
    <property type="entry name" value="GPCRRHODOPSN"/>
</dbReference>
<evidence type="ECO:0000256" key="18">
    <source>
        <dbReference type="ARBA" id="ARBA00022753"/>
    </source>
</evidence>
<feature type="domain" description="G-protein coupled receptors family 1 profile" evidence="43">
    <location>
        <begin position="61"/>
        <end position="303"/>
    </location>
</feature>
<dbReference type="GO" id="GO:0006915">
    <property type="term" value="P:apoptotic process"/>
    <property type="evidence" value="ECO:0007669"/>
    <property type="project" value="UniProtKB-KW"/>
</dbReference>
<evidence type="ECO:0000256" key="39">
    <source>
        <dbReference type="ARBA" id="ARBA00042063"/>
    </source>
</evidence>
<evidence type="ECO:0000256" key="35">
    <source>
        <dbReference type="ARBA" id="ARBA00023306"/>
    </source>
</evidence>
<comment type="similarity">
    <text evidence="41">Belongs to the G-protein coupled receptor 1 family.</text>
</comment>
<feature type="transmembrane region" description="Helical" evidence="42">
    <location>
        <begin position="157"/>
        <end position="176"/>
    </location>
</feature>
<evidence type="ECO:0000256" key="11">
    <source>
        <dbReference type="ARBA" id="ARBA00004556"/>
    </source>
</evidence>
<evidence type="ECO:0000256" key="6">
    <source>
        <dbReference type="ARBA" id="ARBA00004332"/>
    </source>
</evidence>
<dbReference type="EMBL" id="JAOPHQ010000067">
    <property type="protein sequence ID" value="KAK0155905.1"/>
    <property type="molecule type" value="Genomic_DNA"/>
</dbReference>
<keyword evidence="16 41" id="KW-0812">Transmembrane</keyword>
<evidence type="ECO:0000256" key="31">
    <source>
        <dbReference type="ARBA" id="ARBA00023224"/>
    </source>
</evidence>
<dbReference type="Pfam" id="PF15013">
    <property type="entry name" value="CCSMST1"/>
    <property type="match status" value="1"/>
</dbReference>
<keyword evidence="20" id="KW-0256">Endoplasmic reticulum</keyword>
<dbReference type="PANTHER" id="PTHR24226:SF2">
    <property type="entry name" value="G-PROTEIN COUPLED ESTROGEN RECEPTOR 1"/>
    <property type="match status" value="1"/>
</dbReference>
<keyword evidence="24" id="KW-0333">Golgi apparatus</keyword>
<evidence type="ECO:0000256" key="32">
    <source>
        <dbReference type="ARBA" id="ARBA00023242"/>
    </source>
</evidence>
<keyword evidence="14" id="KW-1003">Cell membrane</keyword>
<evidence type="ECO:0000256" key="5">
    <source>
        <dbReference type="ARBA" id="ARBA00004279"/>
    </source>
</evidence>
<evidence type="ECO:0000256" key="15">
    <source>
        <dbReference type="ARBA" id="ARBA00022490"/>
    </source>
</evidence>
<dbReference type="InterPro" id="IPR029160">
    <property type="entry name" value="UQCC4"/>
</dbReference>
<evidence type="ECO:0000256" key="33">
    <source>
        <dbReference type="ARBA" id="ARBA00023257"/>
    </source>
</evidence>
<comment type="subcellular location">
    <subcellularLocation>
        <location evidence="10">Cell projection</location>
        <location evidence="10">Axon</location>
    </subcellularLocation>
    <subcellularLocation>
        <location evidence="5">Cell projection</location>
        <location evidence="5">Dendrite</location>
    </subcellularLocation>
    <subcellularLocation>
        <location evidence="6">Cell projection</location>
        <location evidence="6">Dendritic spine membrane</location>
        <topology evidence="6">Multi-pass membrane protein</topology>
    </subcellularLocation>
    <subcellularLocation>
        <location evidence="4">Cytoplasm</location>
        <location evidence="4">Cytoskeleton</location>
    </subcellularLocation>
    <subcellularLocation>
        <location evidence="11">Cytoplasm</location>
        <location evidence="11">Perinuclear region</location>
    </subcellularLocation>
    <subcellularLocation>
        <location evidence="8">Cytoplasmic vesicle membrane</location>
        <topology evidence="8">Multi-pass membrane protein</topology>
    </subcellularLocation>
    <subcellularLocation>
        <location evidence="7">Early endosome</location>
    </subcellularLocation>
    <subcellularLocation>
        <location evidence="9">Endoplasmic reticulum membrane</location>
        <topology evidence="9">Multi-pass membrane protein</topology>
    </subcellularLocation>
    <subcellularLocation>
        <location evidence="13">Golgi apparatus membrane</location>
        <topology evidence="13">Multi-pass membrane protein</topology>
    </subcellularLocation>
    <subcellularLocation>
        <location evidence="12">Golgi apparatus</location>
        <location evidence="12">trans-Golgi network</location>
    </subcellularLocation>
    <subcellularLocation>
        <location evidence="3">Mitochondrion membrane</location>
        <topology evidence="3">Multi-pass membrane protein</topology>
    </subcellularLocation>
    <subcellularLocation>
        <location evidence="1">Nucleus</location>
    </subcellularLocation>
    <subcellularLocation>
        <location evidence="37">Postsynaptic density</location>
    </subcellularLocation>
    <subcellularLocation>
        <location evidence="2">Recycling endosome</location>
    </subcellularLocation>
</comment>
<keyword evidence="23" id="KW-0770">Synapse</keyword>
<reference evidence="44" key="1">
    <citation type="journal article" date="2023" name="Front. Mar. Sci.">
        <title>A new Merluccius polli reference genome to investigate the effects of global change in West African waters.</title>
        <authorList>
            <person name="Mateo J.L."/>
            <person name="Blanco-Fernandez C."/>
            <person name="Garcia-Vazquez E."/>
            <person name="Machado-Schiaffino G."/>
        </authorList>
    </citation>
    <scope>NUCLEOTIDE SEQUENCE</scope>
    <source>
        <strain evidence="44">C29</strain>
        <tissue evidence="44">Fin</tissue>
    </source>
</reference>
<evidence type="ECO:0000256" key="36">
    <source>
        <dbReference type="ARBA" id="ARBA00023329"/>
    </source>
</evidence>
<evidence type="ECO:0000256" key="34">
    <source>
        <dbReference type="ARBA" id="ARBA00023273"/>
    </source>
</evidence>
<dbReference type="PROSITE" id="PS50262">
    <property type="entry name" value="G_PROTEIN_RECEP_F1_2"/>
    <property type="match status" value="1"/>
</dbReference>
<evidence type="ECO:0000256" key="29">
    <source>
        <dbReference type="ARBA" id="ARBA00023170"/>
    </source>
</evidence>
<dbReference type="SUPFAM" id="SSF81321">
    <property type="entry name" value="Family A G protein-coupled receptor-like"/>
    <property type="match status" value="1"/>
</dbReference>